<organism evidence="1 2">
    <name type="scientific">Variovorax paradoxus</name>
    <dbReference type="NCBI Taxonomy" id="34073"/>
    <lineage>
        <taxon>Bacteria</taxon>
        <taxon>Pseudomonadati</taxon>
        <taxon>Pseudomonadota</taxon>
        <taxon>Betaproteobacteria</taxon>
        <taxon>Burkholderiales</taxon>
        <taxon>Comamonadaceae</taxon>
        <taxon>Variovorax</taxon>
    </lineage>
</organism>
<name>A0AAE4BZE2_VARPD</name>
<evidence type="ECO:0000313" key="1">
    <source>
        <dbReference type="EMBL" id="MDR6427999.1"/>
    </source>
</evidence>
<reference evidence="1" key="1">
    <citation type="submission" date="2023-07" db="EMBL/GenBank/DDBJ databases">
        <title>Sorghum-associated microbial communities from plants grown in Nebraska, USA.</title>
        <authorList>
            <person name="Schachtman D."/>
        </authorList>
    </citation>
    <scope>NUCLEOTIDE SEQUENCE</scope>
    <source>
        <strain evidence="1">DS2114</strain>
    </source>
</reference>
<dbReference type="RefSeq" id="WP_309928860.1">
    <property type="nucleotide sequence ID" value="NZ_JAVDQZ010000006.1"/>
</dbReference>
<protein>
    <submittedName>
        <fullName evidence="1">Uncharacterized protein</fullName>
    </submittedName>
</protein>
<proteinExistence type="predicted"/>
<dbReference type="EMBL" id="JAVDQZ010000006">
    <property type="protein sequence ID" value="MDR6427999.1"/>
    <property type="molecule type" value="Genomic_DNA"/>
</dbReference>
<dbReference type="Proteomes" id="UP001184828">
    <property type="component" value="Unassembled WGS sequence"/>
</dbReference>
<evidence type="ECO:0000313" key="2">
    <source>
        <dbReference type="Proteomes" id="UP001184828"/>
    </source>
</evidence>
<comment type="caution">
    <text evidence="1">The sequence shown here is derived from an EMBL/GenBank/DDBJ whole genome shotgun (WGS) entry which is preliminary data.</text>
</comment>
<dbReference type="AlphaFoldDB" id="A0AAE4BZE2"/>
<sequence>MIQRTAFIHTVAMLVERFPPLFQAELPDADCFHMLDEGVQQDLIRQGPSSGITRRIVTLSQLAANAGRALH</sequence>
<accession>A0AAE4BZE2</accession>
<gene>
    <name evidence="1" type="ORF">J2738_004154</name>
</gene>